<dbReference type="Proteomes" id="UP001271007">
    <property type="component" value="Unassembled WGS sequence"/>
</dbReference>
<feature type="compositionally biased region" description="Polar residues" evidence="1">
    <location>
        <begin position="796"/>
        <end position="806"/>
    </location>
</feature>
<dbReference type="AlphaFoldDB" id="A0AAJ0G9W6"/>
<dbReference type="InterPro" id="IPR029063">
    <property type="entry name" value="SAM-dependent_MTases_sf"/>
</dbReference>
<feature type="compositionally biased region" description="Polar residues" evidence="1">
    <location>
        <begin position="176"/>
        <end position="186"/>
    </location>
</feature>
<feature type="region of interest" description="Disordered" evidence="1">
    <location>
        <begin position="795"/>
        <end position="825"/>
    </location>
</feature>
<dbReference type="Gene3D" id="3.40.50.150">
    <property type="entry name" value="Vaccinia Virus protein VP39"/>
    <property type="match status" value="1"/>
</dbReference>
<comment type="caution">
    <text evidence="2">The sequence shown here is derived from an EMBL/GenBank/DDBJ whole genome shotgun (WGS) entry which is preliminary data.</text>
</comment>
<keyword evidence="3" id="KW-1185">Reference proteome</keyword>
<gene>
    <name evidence="2" type="ORF">LTR09_008701</name>
</gene>
<protein>
    <recommendedName>
        <fullName evidence="4">Methyltransferase type 11 domain-containing protein</fullName>
    </recommendedName>
</protein>
<feature type="region of interest" description="Disordered" evidence="1">
    <location>
        <begin position="67"/>
        <end position="88"/>
    </location>
</feature>
<dbReference type="CDD" id="cd02440">
    <property type="entry name" value="AdoMet_MTases"/>
    <property type="match status" value="1"/>
</dbReference>
<proteinExistence type="predicted"/>
<feature type="compositionally biased region" description="Polar residues" evidence="1">
    <location>
        <begin position="193"/>
        <end position="206"/>
    </location>
</feature>
<feature type="region of interest" description="Disordered" evidence="1">
    <location>
        <begin position="176"/>
        <end position="206"/>
    </location>
</feature>
<dbReference type="SUPFAM" id="SSF53335">
    <property type="entry name" value="S-adenosyl-L-methionine-dependent methyltransferases"/>
    <property type="match status" value="1"/>
</dbReference>
<evidence type="ECO:0000313" key="3">
    <source>
        <dbReference type="Proteomes" id="UP001271007"/>
    </source>
</evidence>
<evidence type="ECO:0000256" key="1">
    <source>
        <dbReference type="SAM" id="MobiDB-lite"/>
    </source>
</evidence>
<organism evidence="2 3">
    <name type="scientific">Extremus antarcticus</name>
    <dbReference type="NCBI Taxonomy" id="702011"/>
    <lineage>
        <taxon>Eukaryota</taxon>
        <taxon>Fungi</taxon>
        <taxon>Dikarya</taxon>
        <taxon>Ascomycota</taxon>
        <taxon>Pezizomycotina</taxon>
        <taxon>Dothideomycetes</taxon>
        <taxon>Dothideomycetidae</taxon>
        <taxon>Mycosphaerellales</taxon>
        <taxon>Extremaceae</taxon>
        <taxon>Extremus</taxon>
    </lineage>
</organism>
<reference evidence="2" key="1">
    <citation type="submission" date="2023-04" db="EMBL/GenBank/DDBJ databases">
        <title>Black Yeasts Isolated from many extreme environments.</title>
        <authorList>
            <person name="Coleine C."/>
            <person name="Stajich J.E."/>
            <person name="Selbmann L."/>
        </authorList>
    </citation>
    <scope>NUCLEOTIDE SEQUENCE</scope>
    <source>
        <strain evidence="2">CCFEE 5312</strain>
    </source>
</reference>
<evidence type="ECO:0000313" key="2">
    <source>
        <dbReference type="EMBL" id="KAK3050046.1"/>
    </source>
</evidence>
<sequence length="892" mass="99218">MATTLPASTFKPSAPDRVLERNTFIEDKPQISIRRAAPSYPDKHFVISPMSDSFPTPKGHNLYAPVEDEPISPASSDTLSERSSTFSKRTTKSDFDEMYDITESESEGDLPIRLSSSVKKRMAPSRSRYPSLVIPSPSEWPTIEKLKSAITPLSPPLTLDVPRSVLSQLRGFRVLSGSSTPSLDGNSTDEDTGLSSCPSTPDIEQQNDNAETWDAPIQLDPRSFSLLEHITFDETPEPTETVIEVPVEVFEEMRQIVESPPITARMRLQTQNLAPTSVVDPEDELSALSVPSPGGFFASLDSSVARHTWSVNEPGPNTSVATSFYGVPWREEQPNTLATSTATSFYGVPWLERPENTVEQTVSVAAADVKQEPITAKRVAFSPQEVILEVEEIDEAYDMAIKESASEHVDRTHIWLSAQNDYMKAICGDTDVIESFKDVEDAVPKTPEDASPISAGASPSKKSVRFADAVIDLTSDKPPQVQKKRISPIHDGTFWEGWRHTKRSQRARDVFTHRQVRAEAEHVKRTSCQKQHLDQLLGKYEITTIERPAPQRPVSSFLPAATEDEKKEQIQRAERERQALEQMQTSSWHLSAQKELIGGKLLTSPIVETFKSRRDVRILDLGGQVHCSWAWTVAMEHPEATVYTTVSSDAEAHVAESTLEGPANHFVMAAPKTWELPFESNFFDVISARNLYAHLKTTWPKGHGADEWDLTLRECLRCLRPGGYLEFDLLDAELAHPEASAQALGVEFAFNLKTRGYDPASGKNFLPRLKRAGFESIKRAWLVLPVAEVLPRWTDNGKQGRSSQESTVERSIGPHGEVTAYEPPVTGSTKDVRALTGLVGARMWEQWMLKLNCEMGRDEARYLEGVAKALEEAGRADAAWRCLVGWARKSTS</sequence>
<accession>A0AAJ0G9W6</accession>
<dbReference type="Pfam" id="PF13489">
    <property type="entry name" value="Methyltransf_23"/>
    <property type="match status" value="1"/>
</dbReference>
<dbReference type="EMBL" id="JAWDJX010000035">
    <property type="protein sequence ID" value="KAK3050046.1"/>
    <property type="molecule type" value="Genomic_DNA"/>
</dbReference>
<name>A0AAJ0G9W6_9PEZI</name>
<evidence type="ECO:0008006" key="4">
    <source>
        <dbReference type="Google" id="ProtNLM"/>
    </source>
</evidence>